<evidence type="ECO:0000256" key="3">
    <source>
        <dbReference type="SAM" id="MobiDB-lite"/>
    </source>
</evidence>
<feature type="binding site" evidence="2">
    <location>
        <position position="296"/>
    </location>
    <ligand>
        <name>a divalent metal cation</name>
        <dbReference type="ChEBI" id="CHEBI:60240"/>
        <label>1</label>
    </ligand>
</feature>
<dbReference type="OrthoDB" id="3345469at2759"/>
<name>A0A3A2ZY78_9EURO</name>
<dbReference type="STRING" id="2070753.A0A3A2ZY78"/>
<dbReference type="Proteomes" id="UP000266188">
    <property type="component" value="Unassembled WGS sequence"/>
</dbReference>
<evidence type="ECO:0000313" key="4">
    <source>
        <dbReference type="EMBL" id="RJE27283.1"/>
    </source>
</evidence>
<dbReference type="AlphaFoldDB" id="A0A3A2ZY78"/>
<keyword evidence="2" id="KW-0479">Metal-binding</keyword>
<accession>A0A3A2ZY78</accession>
<feature type="binding site" evidence="2">
    <location>
        <position position="292"/>
    </location>
    <ligand>
        <name>a divalent metal cation</name>
        <dbReference type="ChEBI" id="CHEBI:60240"/>
        <label>1</label>
    </ligand>
</feature>
<feature type="region of interest" description="Disordered" evidence="3">
    <location>
        <begin position="136"/>
        <end position="191"/>
    </location>
</feature>
<sequence length="370" mass="39352">MSAPLPASSSPFTRAVVSSMRKLYPESLADKSFDNTGLLLEAPFNPRRRQKNSVLLTVDLTKAVADEAIKRRDSVVVAYHPIIFRGLKSLTLNDSQQQSLLRLAQEGISVYSPHTAVDSTPGGMGDWLCDVVTGSTSPSSTFSPQKIEKSSSQKYSHPTYPTPPSSVSTSSSPVPHTRSTIIPSPSPVPEGFESAGMGRLVTFSTPQPLTSVVDRIAQGVGLPGGIPIAIPQSASVDNMQIRTVGVCPGSGSGVLVKGTGGNLPDLLFTGELSHHEALAVIERGSAVVALAHSNTERGYLRAVMREKLEESLKKEWETERDQGLKALEESAKEAGAGLVNGLDEAYRDSECEVGVSDADRDPFGIMVRIG</sequence>
<gene>
    <name evidence="4" type="ORF">PHISCL_00414</name>
</gene>
<dbReference type="Pfam" id="PF01784">
    <property type="entry name" value="DUF34_NIF3"/>
    <property type="match status" value="1"/>
</dbReference>
<reference evidence="5" key="1">
    <citation type="submission" date="2017-02" db="EMBL/GenBank/DDBJ databases">
        <authorList>
            <person name="Tafer H."/>
            <person name="Lopandic K."/>
        </authorList>
    </citation>
    <scope>NUCLEOTIDE SEQUENCE [LARGE SCALE GENOMIC DNA]</scope>
    <source>
        <strain evidence="5">CBS 366.77</strain>
    </source>
</reference>
<protein>
    <submittedName>
        <fullName evidence="4">NGG1 interacting factor</fullName>
    </submittedName>
</protein>
<dbReference type="InterPro" id="IPR036069">
    <property type="entry name" value="DUF34/NIF3_sf"/>
</dbReference>
<dbReference type="SUPFAM" id="SSF102705">
    <property type="entry name" value="NIF3 (NGG1p interacting factor 3)-like"/>
    <property type="match status" value="1"/>
</dbReference>
<evidence type="ECO:0000256" key="2">
    <source>
        <dbReference type="PIRSR" id="PIRSR602678-1"/>
    </source>
</evidence>
<dbReference type="InterPro" id="IPR002678">
    <property type="entry name" value="DUF34/NIF3"/>
</dbReference>
<dbReference type="Gene3D" id="3.40.1390.30">
    <property type="entry name" value="NIF3 (NGG1p interacting factor 3)-like"/>
    <property type="match status" value="2"/>
</dbReference>
<evidence type="ECO:0000256" key="1">
    <source>
        <dbReference type="ARBA" id="ARBA00006964"/>
    </source>
</evidence>
<feature type="compositionally biased region" description="Low complexity" evidence="3">
    <location>
        <begin position="155"/>
        <end position="180"/>
    </location>
</feature>
<dbReference type="PANTHER" id="PTHR13799:SF13">
    <property type="entry name" value="NIF3-LIKE PROTEIN 1"/>
    <property type="match status" value="1"/>
</dbReference>
<dbReference type="FunFam" id="3.40.1390.30:FF:000001">
    <property type="entry name" value="GTP cyclohydrolase 1 type 2"/>
    <property type="match status" value="1"/>
</dbReference>
<keyword evidence="5" id="KW-1185">Reference proteome</keyword>
<dbReference type="PANTHER" id="PTHR13799">
    <property type="entry name" value="NGG1 INTERACTING FACTOR 3"/>
    <property type="match status" value="1"/>
</dbReference>
<organism evidence="4 5">
    <name type="scientific">Aspergillus sclerotialis</name>
    <dbReference type="NCBI Taxonomy" id="2070753"/>
    <lineage>
        <taxon>Eukaryota</taxon>
        <taxon>Fungi</taxon>
        <taxon>Dikarya</taxon>
        <taxon>Ascomycota</taxon>
        <taxon>Pezizomycotina</taxon>
        <taxon>Eurotiomycetes</taxon>
        <taxon>Eurotiomycetidae</taxon>
        <taxon>Eurotiales</taxon>
        <taxon>Aspergillaceae</taxon>
        <taxon>Aspergillus</taxon>
        <taxon>Aspergillus subgen. Polypaecilum</taxon>
    </lineage>
</organism>
<evidence type="ECO:0000313" key="5">
    <source>
        <dbReference type="Proteomes" id="UP000266188"/>
    </source>
</evidence>
<dbReference type="NCBIfam" id="TIGR00486">
    <property type="entry name" value="YbgI_SA1388"/>
    <property type="match status" value="1"/>
</dbReference>
<proteinExistence type="inferred from homology"/>
<comment type="similarity">
    <text evidence="1">Belongs to the GTP cyclohydrolase I type 2/NIF3 family.</text>
</comment>
<dbReference type="FunFam" id="3.40.1390.30:FF:000008">
    <property type="entry name" value="NGG1 interacting factor Nif3"/>
    <property type="match status" value="1"/>
</dbReference>
<dbReference type="GO" id="GO:0005739">
    <property type="term" value="C:mitochondrion"/>
    <property type="evidence" value="ECO:0007669"/>
    <property type="project" value="TreeGrafter"/>
</dbReference>
<feature type="binding site" evidence="2">
    <location>
        <position position="118"/>
    </location>
    <ligand>
        <name>a divalent metal cation</name>
        <dbReference type="ChEBI" id="CHEBI:60240"/>
        <label>1</label>
    </ligand>
</feature>
<dbReference type="GO" id="GO:0046872">
    <property type="term" value="F:metal ion binding"/>
    <property type="evidence" value="ECO:0007669"/>
    <property type="project" value="UniProtKB-KW"/>
</dbReference>
<feature type="binding site" evidence="2">
    <location>
        <position position="80"/>
    </location>
    <ligand>
        <name>a divalent metal cation</name>
        <dbReference type="ChEBI" id="CHEBI:60240"/>
        <label>1</label>
    </ligand>
</feature>
<comment type="caution">
    <text evidence="4">The sequence shown here is derived from an EMBL/GenBank/DDBJ whole genome shotgun (WGS) entry which is preliminary data.</text>
</comment>
<dbReference type="EMBL" id="MVGC01000006">
    <property type="protein sequence ID" value="RJE27283.1"/>
    <property type="molecule type" value="Genomic_DNA"/>
</dbReference>